<dbReference type="PANTHER" id="PTHR44329">
    <property type="entry name" value="SERINE/THREONINE-PROTEIN KINASE TNNI3K-RELATED"/>
    <property type="match status" value="1"/>
</dbReference>
<dbReference type="PROSITE" id="PS50011">
    <property type="entry name" value="PROTEIN_KINASE_DOM"/>
    <property type="match status" value="1"/>
</dbReference>
<dbReference type="PANTHER" id="PTHR44329:SF288">
    <property type="entry name" value="MITOGEN-ACTIVATED PROTEIN KINASE KINASE KINASE 20"/>
    <property type="match status" value="1"/>
</dbReference>
<dbReference type="SMART" id="SM00220">
    <property type="entry name" value="S_TKc"/>
    <property type="match status" value="1"/>
</dbReference>
<name>A0A2A9M7G6_BESBE</name>
<dbReference type="Pfam" id="PF00069">
    <property type="entry name" value="Pkinase"/>
    <property type="match status" value="1"/>
</dbReference>
<feature type="region of interest" description="Disordered" evidence="5">
    <location>
        <begin position="34"/>
        <end position="56"/>
    </location>
</feature>
<feature type="region of interest" description="Disordered" evidence="5">
    <location>
        <begin position="365"/>
        <end position="399"/>
    </location>
</feature>
<dbReference type="InterPro" id="IPR008271">
    <property type="entry name" value="Ser/Thr_kinase_AS"/>
</dbReference>
<feature type="compositionally biased region" description="Low complexity" evidence="5">
    <location>
        <begin position="322"/>
        <end position="344"/>
    </location>
</feature>
<feature type="compositionally biased region" description="Low complexity" evidence="5">
    <location>
        <begin position="369"/>
        <end position="380"/>
    </location>
</feature>
<evidence type="ECO:0000313" key="7">
    <source>
        <dbReference type="EMBL" id="PFH31836.1"/>
    </source>
</evidence>
<dbReference type="GeneID" id="40307388"/>
<comment type="caution">
    <text evidence="7">The sequence shown here is derived from an EMBL/GenBank/DDBJ whole genome shotgun (WGS) entry which is preliminary data.</text>
</comment>
<dbReference type="RefSeq" id="XP_029215845.1">
    <property type="nucleotide sequence ID" value="XM_029361030.1"/>
</dbReference>
<evidence type="ECO:0000256" key="1">
    <source>
        <dbReference type="ARBA" id="ARBA00022679"/>
    </source>
</evidence>
<feature type="compositionally biased region" description="Polar residues" evidence="5">
    <location>
        <begin position="453"/>
        <end position="462"/>
    </location>
</feature>
<dbReference type="AlphaFoldDB" id="A0A2A9M7G6"/>
<evidence type="ECO:0000256" key="2">
    <source>
        <dbReference type="ARBA" id="ARBA00022741"/>
    </source>
</evidence>
<dbReference type="InterPro" id="IPR000719">
    <property type="entry name" value="Prot_kinase_dom"/>
</dbReference>
<feature type="compositionally biased region" description="Low complexity" evidence="5">
    <location>
        <begin position="465"/>
        <end position="480"/>
    </location>
</feature>
<dbReference type="GO" id="GO:0005524">
    <property type="term" value="F:ATP binding"/>
    <property type="evidence" value="ECO:0007669"/>
    <property type="project" value="UniProtKB-KW"/>
</dbReference>
<dbReference type="GO" id="GO:0004674">
    <property type="term" value="F:protein serine/threonine kinase activity"/>
    <property type="evidence" value="ECO:0007669"/>
    <property type="project" value="TreeGrafter"/>
</dbReference>
<feature type="region of interest" description="Disordered" evidence="5">
    <location>
        <begin position="90"/>
        <end position="114"/>
    </location>
</feature>
<dbReference type="STRING" id="94643.A0A2A9M7G6"/>
<feature type="region of interest" description="Disordered" evidence="5">
    <location>
        <begin position="518"/>
        <end position="550"/>
    </location>
</feature>
<keyword evidence="8" id="KW-1185">Reference proteome</keyword>
<feature type="region of interest" description="Disordered" evidence="5">
    <location>
        <begin position="633"/>
        <end position="662"/>
    </location>
</feature>
<feature type="region of interest" description="Disordered" evidence="5">
    <location>
        <begin position="413"/>
        <end position="499"/>
    </location>
</feature>
<dbReference type="KEGG" id="bbes:BESB_023280"/>
<reference evidence="7 8" key="1">
    <citation type="submission" date="2017-09" db="EMBL/GenBank/DDBJ databases">
        <title>Genome sequencing of Besnoitia besnoiti strain Bb-Ger1.</title>
        <authorList>
            <person name="Schares G."/>
            <person name="Venepally P."/>
            <person name="Lorenzi H.A."/>
        </authorList>
    </citation>
    <scope>NUCLEOTIDE SEQUENCE [LARGE SCALE GENOMIC DNA]</scope>
    <source>
        <strain evidence="7 8">Bb-Ger1</strain>
    </source>
</reference>
<feature type="compositionally biased region" description="Low complexity" evidence="5">
    <location>
        <begin position="644"/>
        <end position="654"/>
    </location>
</feature>
<evidence type="ECO:0000259" key="6">
    <source>
        <dbReference type="PROSITE" id="PS50011"/>
    </source>
</evidence>
<evidence type="ECO:0000256" key="3">
    <source>
        <dbReference type="ARBA" id="ARBA00022777"/>
    </source>
</evidence>
<sequence length="1071" mass="111894">MENGTASPVLVPDHRRYASLKSALESPGLLVKNCIGTGSDPPRQSRPAQMASASGCPSETSAHLFAEKSENVPYSTPFVLPGGLISHAFPPANTPRAAPGRPSWGSNPQQETADDVNYTATPRKLLPSLKVVRIAQAGQSLCVSPADAGGLALQTTGWLTSRGISRVPPMPKAQQDASEVADTLLSPRFVPNPAGVLHVSPFPQASAPKLGSGFSLNLPAGHSDRSMQPCSGGRRPQEGTKLKASATAAEEGAGNAPAISPPPRATSFTAVAGLSLVSRPLESDEAIRREVSQLRGSRPSSGGDFIQPVYASPAPFPVAPTGGVASGPKGASSASSEGGNSSCGVIPGNGAERLGPFVYSVSSDRHPVAASGAPSQGAAPCVLPQAGGSSTADPPRLVSPSLEGLCVQYVKGSPLDAEDRPEDVPRPSVELSPAQVPGSLRQPTQGPPASADLPSQSASTPLQPGPNAAGSAPQAASQQGMGVALTALQPPSAGGRRVLRTEAAARLAATGMYRSIHVHVPKPASPPPSVGSGQAAGSSASEADPQSAPAASSGAYRQFLFPFQWAFSALKKENAAPTDAAKGPGRGASGEASSRRVPALHTRSTTCEDPDAESHSRLSSRLSSGKCIGAALGNPAGPTATRDAPAAHSAAKPAAGEESSSVPVGVKVYAKPGASLHPSVAVAAAAAKPAAVTFYTHLTRGSAPPAVVQDGGAAQTKDLREQGPSGADPHISMHVLRVSLCGKRMILEHKGQLMNSRVGGEVRPLTQADTGVRVEEYKDHRQLVFNMNSQELVPFRDLAILAPISQGSFGTVYQAKWQGRIVAVKQAHGALSQEALRSIAREMNSFRSMSTHPYIVKYLGVCLDKACVGIVMEYLPGRSLFDLLYENKVFVGADRRLHLCRQLVQAVHYMHHEKKLVHRDLKTANLIFHEENGLKLCDFGKTRKLEASGKLLLDDNGGSPRYMAPECFAVGALIDEKADIWGLACCLIEIFGGPIPFEEIHSNEGVIDAIMCKKLRPSVPGWFHPAAKELLERCFALSPRDRPSAWEIAKALDGLTPEDLNKFGMNTRRMR</sequence>
<dbReference type="PROSITE" id="PS00108">
    <property type="entry name" value="PROTEIN_KINASE_ST"/>
    <property type="match status" value="1"/>
</dbReference>
<keyword evidence="2" id="KW-0547">Nucleotide-binding</keyword>
<dbReference type="VEuPathDB" id="ToxoDB:BESB_023280"/>
<dbReference type="SUPFAM" id="SSF56112">
    <property type="entry name" value="Protein kinase-like (PK-like)"/>
    <property type="match status" value="1"/>
</dbReference>
<feature type="compositionally biased region" description="Low complexity" evidence="5">
    <location>
        <begin position="530"/>
        <end position="543"/>
    </location>
</feature>
<evidence type="ECO:0000256" key="4">
    <source>
        <dbReference type="ARBA" id="ARBA00022840"/>
    </source>
</evidence>
<proteinExistence type="predicted"/>
<keyword evidence="4" id="KW-0067">ATP-binding</keyword>
<dbReference type="EMBL" id="NWUJ01000013">
    <property type="protein sequence ID" value="PFH31836.1"/>
    <property type="molecule type" value="Genomic_DNA"/>
</dbReference>
<dbReference type="InterPro" id="IPR011009">
    <property type="entry name" value="Kinase-like_dom_sf"/>
</dbReference>
<feature type="region of interest" description="Disordered" evidence="5">
    <location>
        <begin position="321"/>
        <end position="347"/>
    </location>
</feature>
<accession>A0A2A9M7G6</accession>
<keyword evidence="1" id="KW-0808">Transferase</keyword>
<dbReference type="Gene3D" id="1.10.510.10">
    <property type="entry name" value="Transferase(Phosphotransferase) domain 1"/>
    <property type="match status" value="1"/>
</dbReference>
<dbReference type="InterPro" id="IPR051681">
    <property type="entry name" value="Ser/Thr_Kinases-Pseudokinases"/>
</dbReference>
<organism evidence="7 8">
    <name type="scientific">Besnoitia besnoiti</name>
    <name type="common">Apicomplexan protozoan</name>
    <dbReference type="NCBI Taxonomy" id="94643"/>
    <lineage>
        <taxon>Eukaryota</taxon>
        <taxon>Sar</taxon>
        <taxon>Alveolata</taxon>
        <taxon>Apicomplexa</taxon>
        <taxon>Conoidasida</taxon>
        <taxon>Coccidia</taxon>
        <taxon>Eucoccidiorida</taxon>
        <taxon>Eimeriorina</taxon>
        <taxon>Sarcocystidae</taxon>
        <taxon>Besnoitia</taxon>
    </lineage>
</organism>
<evidence type="ECO:0000256" key="5">
    <source>
        <dbReference type="SAM" id="MobiDB-lite"/>
    </source>
</evidence>
<feature type="region of interest" description="Disordered" evidence="5">
    <location>
        <begin position="213"/>
        <end position="264"/>
    </location>
</feature>
<dbReference type="OrthoDB" id="339325at2759"/>
<evidence type="ECO:0000313" key="8">
    <source>
        <dbReference type="Proteomes" id="UP000224006"/>
    </source>
</evidence>
<feature type="domain" description="Protein kinase" evidence="6">
    <location>
        <begin position="798"/>
        <end position="1055"/>
    </location>
</feature>
<gene>
    <name evidence="7" type="ORF">BESB_023280</name>
</gene>
<keyword evidence="3" id="KW-0418">Kinase</keyword>
<dbReference type="Proteomes" id="UP000224006">
    <property type="component" value="Chromosome XII"/>
</dbReference>
<dbReference type="Gene3D" id="3.30.200.20">
    <property type="entry name" value="Phosphorylase Kinase, domain 1"/>
    <property type="match status" value="1"/>
</dbReference>
<protein>
    <recommendedName>
        <fullName evidence="6">Protein kinase domain-containing protein</fullName>
    </recommendedName>
</protein>
<feature type="region of interest" description="Disordered" evidence="5">
    <location>
        <begin position="575"/>
        <end position="620"/>
    </location>
</feature>